<dbReference type="Gene3D" id="2.160.20.120">
    <property type="match status" value="1"/>
</dbReference>
<gene>
    <name evidence="3" type="ORF">M5X16_02535</name>
    <name evidence="4" type="ORF">PC41400_03965</name>
</gene>
<name>A0A410WR89_9BACL</name>
<dbReference type="InterPro" id="IPR025164">
    <property type="entry name" value="Toastrack_DUF4097"/>
</dbReference>
<accession>A0A410WR89</accession>
<sequence length="320" mass="34284">MRRNMGFLLIGAGVLALLYYFNPVGVFSWNGLSFKTQDIHLEKTAEAASLQNITVETGSADTRIVKGEGDQVNVRLDGNVSKKQAEKFQLKVDAQGDTLSVGIEEPNEIGVGVTIIDVELVVELPEKNWKSVRVRSGSGNIDLDSLKGDSVETKAGSGDTSLREIKFAKLVANAGSGNINVSDVQGDAITLKADSGDIRAEQYAANDLKFEGHSGNVELKQGKGSLQGETHSGDIRVEAGELLRDADFKSGSGNVKIELIEEPKSLAVDFEGGSGNGSIDSENFSYEEKNEKKNRLKGKFGSGEVKLKVRTGSGDFQLTK</sequence>
<dbReference type="GeneID" id="95373974"/>
<proteinExistence type="predicted"/>
<evidence type="ECO:0000313" key="5">
    <source>
        <dbReference type="Proteomes" id="UP000288943"/>
    </source>
</evidence>
<evidence type="ECO:0000313" key="4">
    <source>
        <dbReference type="EMBL" id="QAV16885.1"/>
    </source>
</evidence>
<evidence type="ECO:0000259" key="2">
    <source>
        <dbReference type="Pfam" id="PF13349"/>
    </source>
</evidence>
<dbReference type="Proteomes" id="UP000288943">
    <property type="component" value="Chromosome"/>
</dbReference>
<organism evidence="4 5">
    <name type="scientific">Paenibacillus chitinolyticus</name>
    <dbReference type="NCBI Taxonomy" id="79263"/>
    <lineage>
        <taxon>Bacteria</taxon>
        <taxon>Bacillati</taxon>
        <taxon>Bacillota</taxon>
        <taxon>Bacilli</taxon>
        <taxon>Bacillales</taxon>
        <taxon>Paenibacillaceae</taxon>
        <taxon>Paenibacillus</taxon>
    </lineage>
</organism>
<dbReference type="Proteomes" id="UP001527202">
    <property type="component" value="Unassembled WGS sequence"/>
</dbReference>
<reference evidence="3 6" key="2">
    <citation type="submission" date="2022-05" db="EMBL/GenBank/DDBJ databases">
        <title>Genome Sequencing of Bee-Associated Microbes.</title>
        <authorList>
            <person name="Dunlap C."/>
        </authorList>
    </citation>
    <scope>NUCLEOTIDE SEQUENCE [LARGE SCALE GENOMIC DNA]</scope>
    <source>
        <strain evidence="3 6">NRRL B-23120</strain>
    </source>
</reference>
<feature type="region of interest" description="Disordered" evidence="1">
    <location>
        <begin position="272"/>
        <end position="291"/>
    </location>
</feature>
<dbReference type="RefSeq" id="WP_042232146.1">
    <property type="nucleotide sequence ID" value="NZ_CP026520.1"/>
</dbReference>
<dbReference type="Pfam" id="PF13349">
    <property type="entry name" value="DUF4097"/>
    <property type="match status" value="1"/>
</dbReference>
<evidence type="ECO:0000313" key="3">
    <source>
        <dbReference type="EMBL" id="MCY9594647.1"/>
    </source>
</evidence>
<feature type="domain" description="DUF4097" evidence="2">
    <location>
        <begin position="51"/>
        <end position="318"/>
    </location>
</feature>
<evidence type="ECO:0000313" key="6">
    <source>
        <dbReference type="Proteomes" id="UP001527202"/>
    </source>
</evidence>
<dbReference type="AlphaFoldDB" id="A0A410WR89"/>
<dbReference type="PANTHER" id="PTHR34094:SF1">
    <property type="entry name" value="PROTEIN FAM185A"/>
    <property type="match status" value="1"/>
</dbReference>
<protein>
    <submittedName>
        <fullName evidence="3">DUF4097 domain-containing protein</fullName>
    </submittedName>
</protein>
<keyword evidence="6" id="KW-1185">Reference proteome</keyword>
<reference evidence="4 5" key="1">
    <citation type="submission" date="2018-01" db="EMBL/GenBank/DDBJ databases">
        <title>The whole genome sequencing and assembly of Paenibacillus chitinolyticus KCCM 41400 strain.</title>
        <authorList>
            <person name="Kim J.-Y."/>
            <person name="Park M.-K."/>
            <person name="Lee Y.-J."/>
            <person name="Yi H."/>
            <person name="Bahn Y.-S."/>
            <person name="Kim J.F."/>
            <person name="Lee D.-W."/>
        </authorList>
    </citation>
    <scope>NUCLEOTIDE SEQUENCE [LARGE SCALE GENOMIC DNA]</scope>
    <source>
        <strain evidence="4 5">KCCM 41400</strain>
    </source>
</reference>
<evidence type="ECO:0000256" key="1">
    <source>
        <dbReference type="SAM" id="MobiDB-lite"/>
    </source>
</evidence>
<dbReference type="KEGG" id="pchi:PC41400_03965"/>
<dbReference type="PANTHER" id="PTHR34094">
    <property type="match status" value="1"/>
</dbReference>
<dbReference type="EMBL" id="JAMDMJ010000002">
    <property type="protein sequence ID" value="MCY9594647.1"/>
    <property type="molecule type" value="Genomic_DNA"/>
</dbReference>
<dbReference type="OrthoDB" id="2653282at2"/>
<dbReference type="EMBL" id="CP026520">
    <property type="protein sequence ID" value="QAV16885.1"/>
    <property type="molecule type" value="Genomic_DNA"/>
</dbReference>